<dbReference type="GO" id="GO:0046983">
    <property type="term" value="F:protein dimerization activity"/>
    <property type="evidence" value="ECO:0007669"/>
    <property type="project" value="InterPro"/>
</dbReference>
<dbReference type="EMBL" id="CP093349">
    <property type="protein sequence ID" value="WOH10681.1"/>
    <property type="molecule type" value="Genomic_DNA"/>
</dbReference>
<keyword evidence="8" id="KW-1185">Reference proteome</keyword>
<dbReference type="Proteomes" id="UP000077755">
    <property type="component" value="Chromosome 7"/>
</dbReference>
<dbReference type="AlphaFoldDB" id="A0AAF0XQD0"/>
<evidence type="ECO:0000313" key="8">
    <source>
        <dbReference type="Proteomes" id="UP000077755"/>
    </source>
</evidence>
<gene>
    <name evidence="7" type="ORF">DCAR_0730151</name>
</gene>
<feature type="domain" description="BHLH" evidence="6">
    <location>
        <begin position="88"/>
        <end position="138"/>
    </location>
</feature>
<dbReference type="PANTHER" id="PTHR12565:SF431">
    <property type="entry name" value="TRANSCRIPTION FACTOR BHLH137"/>
    <property type="match status" value="1"/>
</dbReference>
<organism evidence="7 8">
    <name type="scientific">Daucus carota subsp. sativus</name>
    <name type="common">Carrot</name>
    <dbReference type="NCBI Taxonomy" id="79200"/>
    <lineage>
        <taxon>Eukaryota</taxon>
        <taxon>Viridiplantae</taxon>
        <taxon>Streptophyta</taxon>
        <taxon>Embryophyta</taxon>
        <taxon>Tracheophyta</taxon>
        <taxon>Spermatophyta</taxon>
        <taxon>Magnoliopsida</taxon>
        <taxon>eudicotyledons</taxon>
        <taxon>Gunneridae</taxon>
        <taxon>Pentapetalae</taxon>
        <taxon>asterids</taxon>
        <taxon>campanulids</taxon>
        <taxon>Apiales</taxon>
        <taxon>Apiaceae</taxon>
        <taxon>Apioideae</taxon>
        <taxon>Scandiceae</taxon>
        <taxon>Daucinae</taxon>
        <taxon>Daucus</taxon>
        <taxon>Daucus sect. Daucus</taxon>
    </lineage>
</organism>
<evidence type="ECO:0000313" key="7">
    <source>
        <dbReference type="EMBL" id="WOH10681.1"/>
    </source>
</evidence>
<evidence type="ECO:0000256" key="5">
    <source>
        <dbReference type="SAM" id="MobiDB-lite"/>
    </source>
</evidence>
<keyword evidence="2" id="KW-0805">Transcription regulation</keyword>
<evidence type="ECO:0000259" key="6">
    <source>
        <dbReference type="PROSITE" id="PS50888"/>
    </source>
</evidence>
<evidence type="ECO:0000256" key="1">
    <source>
        <dbReference type="ARBA" id="ARBA00004123"/>
    </source>
</evidence>
<evidence type="ECO:0000256" key="3">
    <source>
        <dbReference type="ARBA" id="ARBA00023163"/>
    </source>
</evidence>
<feature type="region of interest" description="Disordered" evidence="5">
    <location>
        <begin position="1"/>
        <end position="74"/>
    </location>
</feature>
<keyword evidence="4" id="KW-0539">Nucleus</keyword>
<accession>A0AAF0XQD0</accession>
<dbReference type="GO" id="GO:0005634">
    <property type="term" value="C:nucleus"/>
    <property type="evidence" value="ECO:0007669"/>
    <property type="project" value="UniProtKB-SubCell"/>
</dbReference>
<dbReference type="Pfam" id="PF00010">
    <property type="entry name" value="HLH"/>
    <property type="match status" value="1"/>
</dbReference>
<reference evidence="7" key="2">
    <citation type="submission" date="2022-03" db="EMBL/GenBank/DDBJ databases">
        <title>Draft title - Genomic analysis of global carrot germplasm unveils the trajectory of domestication and the origin of high carotenoid orange carrot.</title>
        <authorList>
            <person name="Iorizzo M."/>
            <person name="Ellison S."/>
            <person name="Senalik D."/>
            <person name="Macko-Podgorni A."/>
            <person name="Grzebelus D."/>
            <person name="Bostan H."/>
            <person name="Rolling W."/>
            <person name="Curaba J."/>
            <person name="Simon P."/>
        </authorList>
    </citation>
    <scope>NUCLEOTIDE SEQUENCE</scope>
    <source>
        <tissue evidence="7">Leaf</tissue>
    </source>
</reference>
<proteinExistence type="predicted"/>
<keyword evidence="3" id="KW-0804">Transcription</keyword>
<dbReference type="GO" id="GO:0003700">
    <property type="term" value="F:DNA-binding transcription factor activity"/>
    <property type="evidence" value="ECO:0007669"/>
    <property type="project" value="TreeGrafter"/>
</dbReference>
<comment type="subcellular location">
    <subcellularLocation>
        <location evidence="1">Nucleus</location>
    </subcellularLocation>
</comment>
<dbReference type="Gene3D" id="4.10.280.10">
    <property type="entry name" value="Helix-loop-helix DNA-binding domain"/>
    <property type="match status" value="1"/>
</dbReference>
<dbReference type="PANTHER" id="PTHR12565">
    <property type="entry name" value="STEROL REGULATORY ELEMENT-BINDING PROTEIN"/>
    <property type="match status" value="1"/>
</dbReference>
<sequence length="214" mass="24088">MNLTSNSKINKIRYVNVQVKGKKPKNETSSDNVDEGSISLRTEVKQDKRRGRRSADNDKKKKKKSCGAEGRRNSAPTGYVYVRARRGQATDSHSLAERVRREQIRERMELLQALVPGCDKIAGKAVMLDHVINYVQTLQNQIEFLSLRIASSDPMFNDYAYGMNSSAFVVEPAIQNEQYVEMCFFYLKLREKNLRGAKAGPGLAIAPPLITSVC</sequence>
<reference evidence="7" key="1">
    <citation type="journal article" date="2016" name="Nat. Genet.">
        <title>A high-quality carrot genome assembly provides new insights into carotenoid accumulation and asterid genome evolution.</title>
        <authorList>
            <person name="Iorizzo M."/>
            <person name="Ellison S."/>
            <person name="Senalik D."/>
            <person name="Zeng P."/>
            <person name="Satapoomin P."/>
            <person name="Huang J."/>
            <person name="Bowman M."/>
            <person name="Iovene M."/>
            <person name="Sanseverino W."/>
            <person name="Cavagnaro P."/>
            <person name="Yildiz M."/>
            <person name="Macko-Podgorni A."/>
            <person name="Moranska E."/>
            <person name="Grzebelus E."/>
            <person name="Grzebelus D."/>
            <person name="Ashrafi H."/>
            <person name="Zheng Z."/>
            <person name="Cheng S."/>
            <person name="Spooner D."/>
            <person name="Van Deynze A."/>
            <person name="Simon P."/>
        </authorList>
    </citation>
    <scope>NUCLEOTIDE SEQUENCE</scope>
    <source>
        <tissue evidence="7">Leaf</tissue>
    </source>
</reference>
<dbReference type="PROSITE" id="PS50888">
    <property type="entry name" value="BHLH"/>
    <property type="match status" value="1"/>
</dbReference>
<dbReference type="InterPro" id="IPR024097">
    <property type="entry name" value="bHLH_ZIP_TF"/>
</dbReference>
<dbReference type="SMART" id="SM00353">
    <property type="entry name" value="HLH"/>
    <property type="match status" value="1"/>
</dbReference>
<dbReference type="InterPro" id="IPR011598">
    <property type="entry name" value="bHLH_dom"/>
</dbReference>
<name>A0AAF0XQD0_DAUCS</name>
<evidence type="ECO:0000256" key="2">
    <source>
        <dbReference type="ARBA" id="ARBA00023015"/>
    </source>
</evidence>
<protein>
    <recommendedName>
        <fullName evidence="6">BHLH domain-containing protein</fullName>
    </recommendedName>
</protein>
<dbReference type="InterPro" id="IPR036638">
    <property type="entry name" value="HLH_DNA-bd_sf"/>
</dbReference>
<dbReference type="SUPFAM" id="SSF47459">
    <property type="entry name" value="HLH, helix-loop-helix DNA-binding domain"/>
    <property type="match status" value="1"/>
</dbReference>
<evidence type="ECO:0000256" key="4">
    <source>
        <dbReference type="ARBA" id="ARBA00023242"/>
    </source>
</evidence>